<dbReference type="EMBL" id="LR134310">
    <property type="protein sequence ID" value="VEE89329.1"/>
    <property type="molecule type" value="Genomic_DNA"/>
</dbReference>
<gene>
    <name evidence="2" type="ORF">NCTC8529_00228</name>
</gene>
<feature type="transmembrane region" description="Helical" evidence="1">
    <location>
        <begin position="51"/>
        <end position="70"/>
    </location>
</feature>
<dbReference type="Proteomes" id="UP000268529">
    <property type="component" value="Chromosome"/>
</dbReference>
<dbReference type="RefSeq" id="WP_005620741.1">
    <property type="nucleotide sequence ID" value="NZ_LR134310.1"/>
</dbReference>
<sequence length="145" mass="17155">MSKKILIGDEKQLLDLIYSKLAEKYIKILLTSFLILLFVFTFSLYKDIKSLVLILLLSIFFSVVIVKVFINDDSGRMLFVFELQKILGLKKDEKISNAFEPYFYDSVVKHFIRYSNKYNSYIFLYGKLEKTLSKSLKRKQEHLVK</sequence>
<keyword evidence="1" id="KW-0472">Membrane</keyword>
<evidence type="ECO:0000313" key="3">
    <source>
        <dbReference type="Proteomes" id="UP000268529"/>
    </source>
</evidence>
<dbReference type="AlphaFoldDB" id="A0AAX3FGM6"/>
<keyword evidence="1" id="KW-1133">Transmembrane helix</keyword>
<evidence type="ECO:0000313" key="2">
    <source>
        <dbReference type="EMBL" id="VEE89329.1"/>
    </source>
</evidence>
<protein>
    <submittedName>
        <fullName evidence="2">Uncharacterized protein</fullName>
    </submittedName>
</protein>
<evidence type="ECO:0000256" key="1">
    <source>
        <dbReference type="SAM" id="Phobius"/>
    </source>
</evidence>
<proteinExistence type="predicted"/>
<feature type="transmembrane region" description="Helical" evidence="1">
    <location>
        <begin position="25"/>
        <end position="45"/>
    </location>
</feature>
<reference evidence="2 3" key="1">
    <citation type="submission" date="2018-12" db="EMBL/GenBank/DDBJ databases">
        <authorList>
            <consortium name="Pathogen Informatics"/>
        </authorList>
    </citation>
    <scope>NUCLEOTIDE SEQUENCE [LARGE SCALE GENOMIC DNA]</scope>
    <source>
        <strain evidence="2 3">NCTC8529</strain>
    </source>
</reference>
<keyword evidence="1" id="KW-0812">Transmembrane</keyword>
<accession>A0AAX3FGM6</accession>
<dbReference type="GeneID" id="92742853"/>
<name>A0AAX3FGM6_ACTEU</name>
<organism evidence="2 3">
    <name type="scientific">Actinobacillus equuli</name>
    <dbReference type="NCBI Taxonomy" id="718"/>
    <lineage>
        <taxon>Bacteria</taxon>
        <taxon>Pseudomonadati</taxon>
        <taxon>Pseudomonadota</taxon>
        <taxon>Gammaproteobacteria</taxon>
        <taxon>Pasteurellales</taxon>
        <taxon>Pasteurellaceae</taxon>
        <taxon>Actinobacillus</taxon>
    </lineage>
</organism>